<dbReference type="KEGG" id="lacs:H4075_18615"/>
<evidence type="ECO:0000256" key="4">
    <source>
        <dbReference type="ARBA" id="ARBA00022692"/>
    </source>
</evidence>
<feature type="binding site" evidence="7">
    <location>
        <position position="212"/>
    </location>
    <ligand>
        <name>Mg(2+)</name>
        <dbReference type="ChEBI" id="CHEBI:18420"/>
    </ligand>
</feature>
<dbReference type="GO" id="GO:0016780">
    <property type="term" value="F:phosphotransferase activity, for other substituted phosphate groups"/>
    <property type="evidence" value="ECO:0007669"/>
    <property type="project" value="InterPro"/>
</dbReference>
<keyword evidence="4 8" id="KW-0812">Transmembrane</keyword>
<dbReference type="Pfam" id="PF00953">
    <property type="entry name" value="Glycos_transf_4"/>
    <property type="match status" value="1"/>
</dbReference>
<keyword evidence="2" id="KW-1003">Cell membrane</keyword>
<feature type="transmembrane region" description="Helical" evidence="8">
    <location>
        <begin position="295"/>
        <end position="313"/>
    </location>
</feature>
<dbReference type="EMBL" id="CP060007">
    <property type="protein sequence ID" value="QNA44065.1"/>
    <property type="molecule type" value="Genomic_DNA"/>
</dbReference>
<keyword evidence="6 8" id="KW-0472">Membrane</keyword>
<keyword evidence="7" id="KW-0479">Metal-binding</keyword>
<accession>A0A7G5XF12</accession>
<dbReference type="GO" id="GO:0005886">
    <property type="term" value="C:plasma membrane"/>
    <property type="evidence" value="ECO:0007669"/>
    <property type="project" value="UniProtKB-SubCell"/>
</dbReference>
<evidence type="ECO:0000256" key="8">
    <source>
        <dbReference type="SAM" id="Phobius"/>
    </source>
</evidence>
<dbReference type="PANTHER" id="PTHR22926">
    <property type="entry name" value="PHOSPHO-N-ACETYLMURAMOYL-PENTAPEPTIDE-TRANSFERASE"/>
    <property type="match status" value="1"/>
</dbReference>
<feature type="transmembrane region" description="Helical" evidence="8">
    <location>
        <begin position="160"/>
        <end position="178"/>
    </location>
</feature>
<feature type="transmembrane region" description="Helical" evidence="8">
    <location>
        <begin position="73"/>
        <end position="89"/>
    </location>
</feature>
<dbReference type="AlphaFoldDB" id="A0A7G5XF12"/>
<organism evidence="9 10">
    <name type="scientific">Lacibacter sediminis</name>
    <dbReference type="NCBI Taxonomy" id="2760713"/>
    <lineage>
        <taxon>Bacteria</taxon>
        <taxon>Pseudomonadati</taxon>
        <taxon>Bacteroidota</taxon>
        <taxon>Chitinophagia</taxon>
        <taxon>Chitinophagales</taxon>
        <taxon>Chitinophagaceae</taxon>
        <taxon>Lacibacter</taxon>
    </lineage>
</organism>
<dbReference type="GO" id="GO:0044038">
    <property type="term" value="P:cell wall macromolecule biosynthetic process"/>
    <property type="evidence" value="ECO:0007669"/>
    <property type="project" value="TreeGrafter"/>
</dbReference>
<feature type="transmembrane region" description="Helical" evidence="8">
    <location>
        <begin position="240"/>
        <end position="265"/>
    </location>
</feature>
<dbReference type="CDD" id="cd06853">
    <property type="entry name" value="GT_WecA_like"/>
    <property type="match status" value="1"/>
</dbReference>
<dbReference type="InterPro" id="IPR000715">
    <property type="entry name" value="Glycosyl_transferase_4"/>
</dbReference>
<evidence type="ECO:0000313" key="10">
    <source>
        <dbReference type="Proteomes" id="UP000515344"/>
    </source>
</evidence>
<comment type="subcellular location">
    <subcellularLocation>
        <location evidence="1">Cell membrane</location>
        <topology evidence="1">Multi-pass membrane protein</topology>
    </subcellularLocation>
</comment>
<feature type="transmembrane region" description="Helical" evidence="8">
    <location>
        <begin position="101"/>
        <end position="119"/>
    </location>
</feature>
<feature type="binding site" evidence="7">
    <location>
        <position position="152"/>
    </location>
    <ligand>
        <name>Mg(2+)</name>
        <dbReference type="ChEBI" id="CHEBI:18420"/>
    </ligand>
</feature>
<dbReference type="GO" id="GO:0009103">
    <property type="term" value="P:lipopolysaccharide biosynthetic process"/>
    <property type="evidence" value="ECO:0007669"/>
    <property type="project" value="TreeGrafter"/>
</dbReference>
<gene>
    <name evidence="9" type="ORF">H4075_18615</name>
</gene>
<feature type="transmembrane region" description="Helical" evidence="8">
    <location>
        <begin position="131"/>
        <end position="148"/>
    </location>
</feature>
<evidence type="ECO:0000256" key="7">
    <source>
        <dbReference type="PIRSR" id="PIRSR600715-1"/>
    </source>
</evidence>
<proteinExistence type="predicted"/>
<keyword evidence="3 9" id="KW-0808">Transferase</keyword>
<evidence type="ECO:0000256" key="2">
    <source>
        <dbReference type="ARBA" id="ARBA00022475"/>
    </source>
</evidence>
<sequence length="389" mass="42146">MDHLLIGSVISFLITYSAIPIIIRVAEAKHLFDVPDDDRKVHATPVPSLGGIGIFAGFILGFLIAVPAGLVEVQYFGAAFLVIFFLGLKDDIVVLTPLKKFLGQLLAAFIIVYKGNILIDGMFGFMGFEKMPFILSLAFTYLTIIVITNSFNLIDGVDGLAGSLGMFTSICFGIYFVLADQPFYAMMAFAMAGSLGAFLIFNISPAKIFMGDTGSLLLGIVNSILVIKFIQVATLPTAKVYLPAAPAIGFAILFVPLFDTLRIFAYRILSRRSPFSPDRNHVHHLLLAKGFSHKMVTFLAVSFNIVIAGATVLARELNITFLLLGLISVGFSVISLLIYSNRNNRRKLFTNDAATAPKEALNGETKVIPLAGGTTVIPEKAEVAKHKQS</sequence>
<dbReference type="InterPro" id="IPR018480">
    <property type="entry name" value="PNAcMuramoyl-5peptid_Trfase_CS"/>
</dbReference>
<feature type="transmembrane region" description="Helical" evidence="8">
    <location>
        <begin position="215"/>
        <end position="234"/>
    </location>
</feature>
<evidence type="ECO:0000256" key="5">
    <source>
        <dbReference type="ARBA" id="ARBA00022989"/>
    </source>
</evidence>
<feature type="transmembrane region" description="Helical" evidence="8">
    <location>
        <begin position="46"/>
        <end position="67"/>
    </location>
</feature>
<dbReference type="Proteomes" id="UP000515344">
    <property type="component" value="Chromosome"/>
</dbReference>
<name>A0A7G5XF12_9BACT</name>
<dbReference type="GO" id="GO:0071555">
    <property type="term" value="P:cell wall organization"/>
    <property type="evidence" value="ECO:0007669"/>
    <property type="project" value="TreeGrafter"/>
</dbReference>
<protein>
    <submittedName>
        <fullName evidence="9">Undecaprenyl/decaprenyl-phosphate alpha-N-acetylglucosaminyl 1-phosphate transferase</fullName>
    </submittedName>
</protein>
<dbReference type="RefSeq" id="WP_182802327.1">
    <property type="nucleotide sequence ID" value="NZ_CP060007.1"/>
</dbReference>
<evidence type="ECO:0000313" key="9">
    <source>
        <dbReference type="EMBL" id="QNA44065.1"/>
    </source>
</evidence>
<evidence type="ECO:0000256" key="3">
    <source>
        <dbReference type="ARBA" id="ARBA00022679"/>
    </source>
</evidence>
<keyword evidence="10" id="KW-1185">Reference proteome</keyword>
<evidence type="ECO:0000256" key="6">
    <source>
        <dbReference type="ARBA" id="ARBA00023136"/>
    </source>
</evidence>
<dbReference type="GO" id="GO:0046872">
    <property type="term" value="F:metal ion binding"/>
    <property type="evidence" value="ECO:0007669"/>
    <property type="project" value="UniProtKB-KW"/>
</dbReference>
<keyword evidence="7" id="KW-0460">Magnesium</keyword>
<feature type="transmembrane region" description="Helical" evidence="8">
    <location>
        <begin position="319"/>
        <end position="339"/>
    </location>
</feature>
<keyword evidence="5 8" id="KW-1133">Transmembrane helix</keyword>
<evidence type="ECO:0000256" key="1">
    <source>
        <dbReference type="ARBA" id="ARBA00004651"/>
    </source>
</evidence>
<comment type="cofactor">
    <cofactor evidence="7">
        <name>Mg(2+)</name>
        <dbReference type="ChEBI" id="CHEBI:18420"/>
    </cofactor>
</comment>
<reference evidence="10" key="1">
    <citation type="submission" date="2020-08" db="EMBL/GenBank/DDBJ databases">
        <title>Lacibacter sp. S13-6-6 genome sequencing.</title>
        <authorList>
            <person name="Jin L."/>
        </authorList>
    </citation>
    <scope>NUCLEOTIDE SEQUENCE [LARGE SCALE GENOMIC DNA]</scope>
    <source>
        <strain evidence="10">S13-6-6</strain>
    </source>
</reference>
<feature type="transmembrane region" description="Helical" evidence="8">
    <location>
        <begin position="184"/>
        <end position="203"/>
    </location>
</feature>
<dbReference type="PROSITE" id="PS01348">
    <property type="entry name" value="MRAY_2"/>
    <property type="match status" value="1"/>
</dbReference>
<dbReference type="PANTHER" id="PTHR22926:SF3">
    <property type="entry name" value="UNDECAPRENYL-PHOSPHATE ALPHA-N-ACETYLGLUCOSAMINYL 1-PHOSPHATE TRANSFERASE"/>
    <property type="match status" value="1"/>
</dbReference>
<feature type="transmembrane region" description="Helical" evidence="8">
    <location>
        <begin position="6"/>
        <end position="26"/>
    </location>
</feature>